<keyword evidence="1" id="KW-0732">Signal</keyword>
<feature type="signal peptide" evidence="1">
    <location>
        <begin position="1"/>
        <end position="23"/>
    </location>
</feature>
<dbReference type="PATRIC" id="fig|675816.5.peg.3649"/>
<keyword evidence="5" id="KW-1185">Reference proteome</keyword>
<organism evidence="3 4">
    <name type="scientific">Vibrio orientalis CIP 102891 = ATCC 33934</name>
    <dbReference type="NCBI Taxonomy" id="675816"/>
    <lineage>
        <taxon>Bacteria</taxon>
        <taxon>Pseudomonadati</taxon>
        <taxon>Pseudomonadota</taxon>
        <taxon>Gammaproteobacteria</taxon>
        <taxon>Vibrionales</taxon>
        <taxon>Vibrionaceae</taxon>
        <taxon>Vibrio</taxon>
        <taxon>Vibrio oreintalis group</taxon>
    </lineage>
</organism>
<gene>
    <name evidence="2" type="ORF">VIA_003525</name>
    <name evidence="3" type="ORF">VIOR3934_07408</name>
</gene>
<evidence type="ECO:0000313" key="4">
    <source>
        <dbReference type="Proteomes" id="UP000002817"/>
    </source>
</evidence>
<evidence type="ECO:0000313" key="5">
    <source>
        <dbReference type="Proteomes" id="UP000003515"/>
    </source>
</evidence>
<name>C9QLV4_VIBOR</name>
<evidence type="ECO:0000313" key="2">
    <source>
        <dbReference type="EMBL" id="EEX92880.1"/>
    </source>
</evidence>
<dbReference type="AlphaFoldDB" id="C9QLV4"/>
<dbReference type="RefSeq" id="WP_004414818.1">
    <property type="nucleotide sequence ID" value="NZ_ACZV01000005.1"/>
</dbReference>
<sequence length="274" mass="30538">MKNTKLTALGIISLGLFSLNVNAKDDTNDAPDPADVTRVISSIKVAAGTNSNDNDFAIETEFKLGGSFNSDNNFLTMISINGANKDSDPYEDGFELREARARWFQVFGTGIGVMPKAGYSLDYIDRSNDDSEVIDNIIAAGAIFKVPVLKNWTVYPNVAAVQANVKDEYKVPGSDDGVGIQVNIFNSIYLSKKGTYLMVNPQYSYIDFDNYTTQDLLIETILGTPISDNKRWWLNATYKETFSDIDSDNKFISSKSFKANDDKRQFRIGVTYYF</sequence>
<dbReference type="STRING" id="675816.VIA_003525"/>
<protein>
    <recommendedName>
        <fullName evidence="6">Outer membrane protein beta-barrel domain-containing protein</fullName>
    </recommendedName>
</protein>
<evidence type="ECO:0008006" key="6">
    <source>
        <dbReference type="Google" id="ProtNLM"/>
    </source>
</evidence>
<dbReference type="Proteomes" id="UP000003515">
    <property type="component" value="Unassembled WGS sequence"/>
</dbReference>
<reference evidence="3 4" key="3">
    <citation type="journal article" date="2012" name="Int. J. Syst. Evol. Microbiol.">
        <title>Vibrio caribbeanicus sp. nov., isolated from the marine sponge Scleritoderma cyanea.</title>
        <authorList>
            <person name="Hoffmann M."/>
            <person name="Monday S.R."/>
            <person name="Allard M.W."/>
            <person name="Strain E.A."/>
            <person name="Whittaker P."/>
            <person name="Naum M."/>
            <person name="McCarthy P.J."/>
            <person name="Lopez J.V."/>
            <person name="Fischer M."/>
            <person name="Brown E.W."/>
        </authorList>
    </citation>
    <scope>NUCLEOTIDE SEQUENCE [LARGE SCALE GENOMIC DNA]</scope>
    <source>
        <strain evidence="3">CIP 102891</strain>
        <strain evidence="4">CIP 102891 / ATCC 33934</strain>
    </source>
</reference>
<proteinExistence type="predicted"/>
<dbReference type="OrthoDB" id="6400666at2"/>
<feature type="chain" id="PRO_5003000693" description="Outer membrane protein beta-barrel domain-containing protein" evidence="1">
    <location>
        <begin position="24"/>
        <end position="274"/>
    </location>
</feature>
<dbReference type="eggNOG" id="ENOG5033GKT">
    <property type="taxonomic scope" value="Bacteria"/>
</dbReference>
<dbReference type="EMBL" id="AFWH01000062">
    <property type="protein sequence ID" value="EGU46562.1"/>
    <property type="molecule type" value="Genomic_DNA"/>
</dbReference>
<evidence type="ECO:0000313" key="3">
    <source>
        <dbReference type="EMBL" id="EGU46562.1"/>
    </source>
</evidence>
<evidence type="ECO:0000256" key="1">
    <source>
        <dbReference type="SAM" id="SignalP"/>
    </source>
</evidence>
<comment type="caution">
    <text evidence="3">The sequence shown here is derived from an EMBL/GenBank/DDBJ whole genome shotgun (WGS) entry which is preliminary data.</text>
</comment>
<dbReference type="EMBL" id="ACZV01000005">
    <property type="protein sequence ID" value="EEX92880.1"/>
    <property type="molecule type" value="Genomic_DNA"/>
</dbReference>
<reference evidence="2 5" key="1">
    <citation type="submission" date="2009-10" db="EMBL/GenBank/DDBJ databases">
        <authorList>
            <consortium name="Los Alamos National Laboratory (LANL)"/>
            <consortium name="National Microbial Pathogen Data Resource (NMPDR)"/>
            <person name="Munk A.C."/>
            <person name="Chertkov O."/>
            <person name="Tapia R."/>
            <person name="Green L."/>
            <person name="Rogers Y."/>
            <person name="Detter J.C."/>
            <person name="Bruce D."/>
            <person name="Brettin T.S."/>
            <person name="Colwell R.R."/>
            <person name="Huq A."/>
            <person name="Grim C.J."/>
            <person name="Hasan N.A."/>
            <person name="Bartels D."/>
            <person name="Vonstein V."/>
        </authorList>
    </citation>
    <scope>NUCLEOTIDE SEQUENCE [LARGE SCALE GENOMIC DNA]</scope>
    <source>
        <strain evidence="2 5">CIP 102891</strain>
    </source>
</reference>
<accession>C9QLV4</accession>
<reference evidence="3" key="2">
    <citation type="submission" date="2011-08" db="EMBL/GenBank/DDBJ databases">
        <authorList>
            <person name="Hoffman M."/>
            <person name="Strain E.A."/>
            <person name="Brown E."/>
            <person name="Allard M.W."/>
        </authorList>
    </citation>
    <scope>NUCLEOTIDE SEQUENCE</scope>
    <source>
        <strain evidence="3">CIP 102891</strain>
    </source>
</reference>
<dbReference type="Proteomes" id="UP000002817">
    <property type="component" value="Unassembled WGS sequence"/>
</dbReference>